<dbReference type="InterPro" id="IPR036465">
    <property type="entry name" value="vWFA_dom_sf"/>
</dbReference>
<dbReference type="AlphaFoldDB" id="A0A545AHI4"/>
<feature type="transmembrane region" description="Helical" evidence="7">
    <location>
        <begin position="584"/>
        <end position="601"/>
    </location>
</feature>
<keyword evidence="3 7" id="KW-0812">Transmembrane</keyword>
<feature type="signal peptide" evidence="8">
    <location>
        <begin position="1"/>
        <end position="22"/>
    </location>
</feature>
<evidence type="ECO:0000256" key="5">
    <source>
        <dbReference type="ARBA" id="ARBA00023136"/>
    </source>
</evidence>
<dbReference type="SUPFAM" id="SSF53300">
    <property type="entry name" value="vWA-like"/>
    <property type="match status" value="1"/>
</dbReference>
<evidence type="ECO:0000256" key="1">
    <source>
        <dbReference type="ARBA" id="ARBA00004651"/>
    </source>
</evidence>
<accession>A0A545AHI4</accession>
<evidence type="ECO:0000256" key="7">
    <source>
        <dbReference type="SAM" id="Phobius"/>
    </source>
</evidence>
<organism evidence="11 12">
    <name type="scientific">Cryptosporangium phraense</name>
    <dbReference type="NCBI Taxonomy" id="2593070"/>
    <lineage>
        <taxon>Bacteria</taxon>
        <taxon>Bacillati</taxon>
        <taxon>Actinomycetota</taxon>
        <taxon>Actinomycetes</taxon>
        <taxon>Cryptosporangiales</taxon>
        <taxon>Cryptosporangiaceae</taxon>
        <taxon>Cryptosporangium</taxon>
    </lineage>
</organism>
<dbReference type="Gene3D" id="1.20.81.30">
    <property type="entry name" value="Type II secretion system (T2SS), domain F"/>
    <property type="match status" value="1"/>
</dbReference>
<dbReference type="Gene3D" id="3.40.50.410">
    <property type="entry name" value="von Willebrand factor, type A domain"/>
    <property type="match status" value="1"/>
</dbReference>
<feature type="transmembrane region" description="Helical" evidence="7">
    <location>
        <begin position="415"/>
        <end position="434"/>
    </location>
</feature>
<dbReference type="RefSeq" id="WP_142708864.1">
    <property type="nucleotide sequence ID" value="NZ_VIRS01000035.1"/>
</dbReference>
<evidence type="ECO:0000256" key="6">
    <source>
        <dbReference type="SAM" id="MobiDB-lite"/>
    </source>
</evidence>
<evidence type="ECO:0000259" key="10">
    <source>
        <dbReference type="Pfam" id="PF13519"/>
    </source>
</evidence>
<gene>
    <name evidence="11" type="ORF">FL583_33305</name>
</gene>
<keyword evidence="8" id="KW-0732">Signal</keyword>
<dbReference type="EMBL" id="VIRS01000035">
    <property type="protein sequence ID" value="TQS40720.1"/>
    <property type="molecule type" value="Genomic_DNA"/>
</dbReference>
<evidence type="ECO:0000256" key="3">
    <source>
        <dbReference type="ARBA" id="ARBA00022692"/>
    </source>
</evidence>
<dbReference type="Pfam" id="PF13519">
    <property type="entry name" value="VWA_2"/>
    <property type="match status" value="1"/>
</dbReference>
<dbReference type="GO" id="GO:0005886">
    <property type="term" value="C:plasma membrane"/>
    <property type="evidence" value="ECO:0007669"/>
    <property type="project" value="UniProtKB-SubCell"/>
</dbReference>
<feature type="region of interest" description="Disordered" evidence="6">
    <location>
        <begin position="22"/>
        <end position="41"/>
    </location>
</feature>
<dbReference type="InParanoid" id="A0A545AHI4"/>
<evidence type="ECO:0000313" key="11">
    <source>
        <dbReference type="EMBL" id="TQS40720.1"/>
    </source>
</evidence>
<comment type="subcellular location">
    <subcellularLocation>
        <location evidence="1">Cell membrane</location>
        <topology evidence="1">Multi-pass membrane protein</topology>
    </subcellularLocation>
</comment>
<feature type="domain" description="VWFA" evidence="10">
    <location>
        <begin position="107"/>
        <end position="195"/>
    </location>
</feature>
<sequence>MRAGPLAAAVALILVTAAPAAAAPSPDPLEPNGGAGGAIQLSGVSTLPSQVEFFLHPDGFDGPADLENSGVTVTAGGTQLPSTVSEIPESASDPNRAVVLVLQLGGSGLETARAAVARYAVAAPDGVALGLVTLAAHPTNVLSPTTDRNDFLAALKQVGVAESTDLPGAVSQADAMLVSGAGADQYRSRRVLVVSSRDTAVVASAQTVGARMAAGGRTVDAVTVGPATESVVRLVSAGGGRISTAASADGLRAALDDQADALAGAVLVRARVPYELSGRTTDLQAAAGGLTTTERVALDVDPNAIASAPDTVAVPGGTAWSLLIGLAAISALLVWFAVRVLTPALADSEGRRALARLQRILEHPRGGKRRSRFSVVTLSGHAATAAGYLLRNPARRAKIELSLERAGSSMTPDQWVALRIALTIGLVVVGMLAFGGLPGLILGVVVGAFGTGGWLRFRAGRRAKAFAEQLPDSLRIVVGSLRSGFSLHQAIDSVASEGDGPVATEFRRALAEIRLGGNLEEALERVAERNNSRDVLWLVMALRIQSDVGGSLAEVVETTVETMRERGRLERHVRALSAEGRMSAYVLLALPIGVGGFMFAVRRAYVKPLYTTSIGIGLLVGAIVFMILGAVWLRKLVKVEV</sequence>
<reference evidence="11 12" key="1">
    <citation type="submission" date="2019-07" db="EMBL/GenBank/DDBJ databases">
        <title>Cryptosporangium phraense sp. nov., isolated from plant litter.</title>
        <authorList>
            <person name="Suriyachadkun C."/>
        </authorList>
    </citation>
    <scope>NUCLEOTIDE SEQUENCE [LARGE SCALE GENOMIC DNA]</scope>
    <source>
        <strain evidence="11 12">A-T 5661</strain>
    </source>
</reference>
<comment type="caution">
    <text evidence="11">The sequence shown here is derived from an EMBL/GenBank/DDBJ whole genome shotgun (WGS) entry which is preliminary data.</text>
</comment>
<keyword evidence="5 7" id="KW-0472">Membrane</keyword>
<feature type="transmembrane region" description="Helical" evidence="7">
    <location>
        <begin position="319"/>
        <end position="342"/>
    </location>
</feature>
<evidence type="ECO:0000256" key="4">
    <source>
        <dbReference type="ARBA" id="ARBA00022989"/>
    </source>
</evidence>
<protein>
    <submittedName>
        <fullName evidence="11">VWA domain-containing protein</fullName>
    </submittedName>
</protein>
<evidence type="ECO:0000313" key="12">
    <source>
        <dbReference type="Proteomes" id="UP000317982"/>
    </source>
</evidence>
<dbReference type="PANTHER" id="PTHR35007:SF1">
    <property type="entry name" value="PILUS ASSEMBLY PROTEIN"/>
    <property type="match status" value="1"/>
</dbReference>
<dbReference type="InterPro" id="IPR018076">
    <property type="entry name" value="T2SS_GspF_dom"/>
</dbReference>
<feature type="transmembrane region" description="Helical" evidence="7">
    <location>
        <begin position="440"/>
        <end position="457"/>
    </location>
</feature>
<evidence type="ECO:0000256" key="2">
    <source>
        <dbReference type="ARBA" id="ARBA00022475"/>
    </source>
</evidence>
<dbReference type="PANTHER" id="PTHR35007">
    <property type="entry name" value="INTEGRAL MEMBRANE PROTEIN-RELATED"/>
    <property type="match status" value="1"/>
</dbReference>
<dbReference type="InterPro" id="IPR042094">
    <property type="entry name" value="T2SS_GspF_sf"/>
</dbReference>
<evidence type="ECO:0000256" key="8">
    <source>
        <dbReference type="SAM" id="SignalP"/>
    </source>
</evidence>
<keyword evidence="4 7" id="KW-1133">Transmembrane helix</keyword>
<feature type="chain" id="PRO_5021706260" evidence="8">
    <location>
        <begin position="23"/>
        <end position="641"/>
    </location>
</feature>
<evidence type="ECO:0000259" key="9">
    <source>
        <dbReference type="Pfam" id="PF00482"/>
    </source>
</evidence>
<feature type="domain" description="Type II secretion system protein GspF" evidence="9">
    <location>
        <begin position="474"/>
        <end position="599"/>
    </location>
</feature>
<proteinExistence type="predicted"/>
<keyword evidence="2" id="KW-1003">Cell membrane</keyword>
<name>A0A545AHI4_9ACTN</name>
<feature type="transmembrane region" description="Helical" evidence="7">
    <location>
        <begin position="613"/>
        <end position="633"/>
    </location>
</feature>
<keyword evidence="12" id="KW-1185">Reference proteome</keyword>
<dbReference type="Pfam" id="PF00482">
    <property type="entry name" value="T2SSF"/>
    <property type="match status" value="1"/>
</dbReference>
<dbReference type="InterPro" id="IPR002035">
    <property type="entry name" value="VWF_A"/>
</dbReference>
<dbReference type="Proteomes" id="UP000317982">
    <property type="component" value="Unassembled WGS sequence"/>
</dbReference>
<dbReference type="OrthoDB" id="597333at2"/>